<accession>A0A511CZX2</accession>
<comment type="caution">
    <text evidence="2">The sequence shown here is derived from an EMBL/GenBank/DDBJ whole genome shotgun (WGS) entry which is preliminary data.</text>
</comment>
<name>A0A511CZX2_9PSEU</name>
<evidence type="ECO:0000313" key="3">
    <source>
        <dbReference type="Proteomes" id="UP000321328"/>
    </source>
</evidence>
<protein>
    <submittedName>
        <fullName evidence="2">Urease accessory protein UreE 1</fullName>
    </submittedName>
</protein>
<organism evidence="2 3">
    <name type="scientific">Pseudonocardia asaccharolytica DSM 44247 = NBRC 16224</name>
    <dbReference type="NCBI Taxonomy" id="1123024"/>
    <lineage>
        <taxon>Bacteria</taxon>
        <taxon>Bacillati</taxon>
        <taxon>Actinomycetota</taxon>
        <taxon>Actinomycetes</taxon>
        <taxon>Pseudonocardiales</taxon>
        <taxon>Pseudonocardiaceae</taxon>
        <taxon>Pseudonocardia</taxon>
    </lineage>
</organism>
<proteinExistence type="predicted"/>
<dbReference type="InterPro" id="IPR004029">
    <property type="entry name" value="UreE_N"/>
</dbReference>
<dbReference type="EMBL" id="BJVI01000015">
    <property type="protein sequence ID" value="GEL18091.1"/>
    <property type="molecule type" value="Genomic_DNA"/>
</dbReference>
<dbReference type="Pfam" id="PF02814">
    <property type="entry name" value="UreE_N"/>
    <property type="match status" value="1"/>
</dbReference>
<gene>
    <name evidence="2" type="primary">ureE1</name>
    <name evidence="2" type="ORF">PA7_19280</name>
</gene>
<evidence type="ECO:0000259" key="1">
    <source>
        <dbReference type="SMART" id="SM00988"/>
    </source>
</evidence>
<evidence type="ECO:0000313" key="2">
    <source>
        <dbReference type="EMBL" id="GEL18091.1"/>
    </source>
</evidence>
<dbReference type="SUPFAM" id="SSF69287">
    <property type="entry name" value="Urease metallochaperone UreE, N-terminal domain"/>
    <property type="match status" value="1"/>
</dbReference>
<keyword evidence="3" id="KW-1185">Reference proteome</keyword>
<dbReference type="AlphaFoldDB" id="A0A511CZX2"/>
<dbReference type="InterPro" id="IPR036118">
    <property type="entry name" value="UreE_N_sf"/>
</dbReference>
<dbReference type="Proteomes" id="UP000321328">
    <property type="component" value="Unassembled WGS sequence"/>
</dbReference>
<feature type="domain" description="UreE urease accessory N-terminal" evidence="1">
    <location>
        <begin position="33"/>
        <end position="95"/>
    </location>
</feature>
<dbReference type="Gene3D" id="2.60.260.20">
    <property type="entry name" value="Urease metallochaperone UreE, N-terminal domain"/>
    <property type="match status" value="1"/>
</dbReference>
<dbReference type="NCBIfam" id="NF009752">
    <property type="entry name" value="PRK13261.1-2"/>
    <property type="match status" value="1"/>
</dbReference>
<reference evidence="2 3" key="1">
    <citation type="submission" date="2019-07" db="EMBL/GenBank/DDBJ databases">
        <title>Whole genome shotgun sequence of Pseudonocardia asaccharolytica NBRC 16224.</title>
        <authorList>
            <person name="Hosoyama A."/>
            <person name="Uohara A."/>
            <person name="Ohji S."/>
            <person name="Ichikawa N."/>
        </authorList>
    </citation>
    <scope>NUCLEOTIDE SEQUENCE [LARGE SCALE GENOMIC DNA]</scope>
    <source>
        <strain evidence="2 3">NBRC 16224</strain>
    </source>
</reference>
<dbReference type="STRING" id="1123024.GCA_000423625_03527"/>
<dbReference type="SMART" id="SM00988">
    <property type="entry name" value="UreE_N"/>
    <property type="match status" value="1"/>
</dbReference>
<sequence length="167" mass="18954">MRATRRHAYTLTKGAADLLVLNEIIGQAGDPDISRRLHELDHLGKIEYITFSKEDALRHRVRVVTDHGTECAVVLRRSARIVDGAVLLLDDDRAIVTRLSERNWLSLVPRDIAAALELGYQAGNNHWTVRFDGPVMRIAVEGPERNYLDRLAAFFSDRRVTRIDDGR</sequence>